<organism evidence="3 4">
    <name type="scientific">Oryzias sinensis</name>
    <name type="common">Chinese medaka</name>
    <dbReference type="NCBI Taxonomy" id="183150"/>
    <lineage>
        <taxon>Eukaryota</taxon>
        <taxon>Metazoa</taxon>
        <taxon>Chordata</taxon>
        <taxon>Craniata</taxon>
        <taxon>Vertebrata</taxon>
        <taxon>Euteleostomi</taxon>
        <taxon>Actinopterygii</taxon>
        <taxon>Neopterygii</taxon>
        <taxon>Teleostei</taxon>
        <taxon>Neoteleostei</taxon>
        <taxon>Acanthomorphata</taxon>
        <taxon>Ovalentaria</taxon>
        <taxon>Atherinomorphae</taxon>
        <taxon>Beloniformes</taxon>
        <taxon>Adrianichthyidae</taxon>
        <taxon>Oryziinae</taxon>
        <taxon>Oryzias</taxon>
    </lineage>
</organism>
<dbReference type="Ensembl" id="ENSOSIT00000031479.1">
    <property type="protein sequence ID" value="ENSOSIP00000029869.1"/>
    <property type="gene ID" value="ENSOSIG00000015445.1"/>
</dbReference>
<evidence type="ECO:0000259" key="2">
    <source>
        <dbReference type="PROSITE" id="PS50878"/>
    </source>
</evidence>
<evidence type="ECO:0000313" key="4">
    <source>
        <dbReference type="Proteomes" id="UP000694383"/>
    </source>
</evidence>
<dbReference type="Proteomes" id="UP000694383">
    <property type="component" value="Unplaced"/>
</dbReference>
<accession>A0A8C7YMA0</accession>
<feature type="coiled-coil region" evidence="1">
    <location>
        <begin position="5"/>
        <end position="51"/>
    </location>
</feature>
<keyword evidence="4" id="KW-1185">Reference proteome</keyword>
<dbReference type="AlphaFoldDB" id="A0A8C7YMA0"/>
<proteinExistence type="predicted"/>
<name>A0A8C7YMA0_9TELE</name>
<dbReference type="GeneTree" id="ENSGT00940000164735"/>
<feature type="domain" description="Reverse transcriptase" evidence="2">
    <location>
        <begin position="197"/>
        <end position="469"/>
    </location>
</feature>
<dbReference type="CDD" id="cd01650">
    <property type="entry name" value="RT_nLTR_like"/>
    <property type="match status" value="1"/>
</dbReference>
<reference evidence="3" key="2">
    <citation type="submission" date="2025-09" db="UniProtKB">
        <authorList>
            <consortium name="Ensembl"/>
        </authorList>
    </citation>
    <scope>IDENTIFICATION</scope>
</reference>
<dbReference type="Pfam" id="PF00078">
    <property type="entry name" value="RVT_1"/>
    <property type="match status" value="1"/>
</dbReference>
<sequence length="955" mass="112477">MSYLNKRKMITQTRLEQQLRRLEKQQHSDRSNELTNSIKEVKEQLSSILEQETQKKLRFTKQIFYESGPKATKILARRLRSLQKRNLIHKIRDPATNNINYEPEMIQQIFLNYYKTLYTSEPVNEGEVTDFLANLDLPSIGTTQNKILTSPITKTELDKAIRRLKNNKSPGSDGFPNEWYKVFKEDLAPLLLDSFNWTLKNARVPPSWKEAVISVLLKEGKNKEYCESYRPISILNVDYKLFTSIITRRLETFLPDLIDEDQTGFIKGRQTQDNIRRSLHVINKVNKVNTPAVLISLDAEKAFDRVSWCFLVAVLRRMGFSPPFIKCIQALYHKSIARIKINGNLTENFELFRGTRQGCCLSPALFALFIEPLAQYIRQCDGLKGVTIGKEEQKIGLFADDIIIYLQNPDLAFPKLLTILKDFGRKSGYKLNISKTQFLCINYKPADSIRQRYKLKWDAENIKYLGVFLTVKLDKLYEINYSRMNNAIQKDLTKWTSLFMDLSTKIEVIKMNVLPRLLYLFSSLPVQIPEVQFVKWDKQVSRFIWEGKKPRVKLKTLQLEKERGGLGLPSFREYYLAAQLRYIVCWCTTEYYSKWKQIELTYSKCPPQARLGEKIQIEITEQNPIIETTLKIWWSMVNKYNIGGDYKLLIWPSQSQKYRTGQMDNIFKKWSDKGMTAVCMLTDGKLFKSFERLKEEFQLDTADLFRYLQLRHFYNTEIKKYLSQDGSKLIEMLTGSYKKIHLKVISKLYKCLLNCNGYNSLYIKQKWESELQILLSEDEWHSICGLQHSSTCSRKWREFGWKNLTRFFISPHIKSKQLGTSQQCWRLCGDLNVNHSHIFWSCGIISPFWKIMVKTFRDILGCEIVMDPKTLYFGLSMDVIRPEDKYLFKVMILACKKAITRNWLRSEAPTLQQWRDIMEEIFSMEKMTYYLRLDAHKLEDRWKKWTHYSAPSARS</sequence>
<dbReference type="SUPFAM" id="SSF56672">
    <property type="entry name" value="DNA/RNA polymerases"/>
    <property type="match status" value="1"/>
</dbReference>
<dbReference type="InterPro" id="IPR000477">
    <property type="entry name" value="RT_dom"/>
</dbReference>
<dbReference type="InterPro" id="IPR043502">
    <property type="entry name" value="DNA/RNA_pol_sf"/>
</dbReference>
<protein>
    <recommendedName>
        <fullName evidence="2">Reverse transcriptase domain-containing protein</fullName>
    </recommendedName>
</protein>
<evidence type="ECO:0000313" key="3">
    <source>
        <dbReference type="Ensembl" id="ENSOSIP00000029869.1"/>
    </source>
</evidence>
<dbReference type="PANTHER" id="PTHR31635">
    <property type="entry name" value="REVERSE TRANSCRIPTASE DOMAIN-CONTAINING PROTEIN-RELATED"/>
    <property type="match status" value="1"/>
</dbReference>
<dbReference type="PANTHER" id="PTHR31635:SF196">
    <property type="entry name" value="REVERSE TRANSCRIPTASE DOMAIN-CONTAINING PROTEIN-RELATED"/>
    <property type="match status" value="1"/>
</dbReference>
<reference evidence="3" key="1">
    <citation type="submission" date="2025-08" db="UniProtKB">
        <authorList>
            <consortium name="Ensembl"/>
        </authorList>
    </citation>
    <scope>IDENTIFICATION</scope>
</reference>
<dbReference type="PROSITE" id="PS50878">
    <property type="entry name" value="RT_POL"/>
    <property type="match status" value="1"/>
</dbReference>
<evidence type="ECO:0000256" key="1">
    <source>
        <dbReference type="SAM" id="Coils"/>
    </source>
</evidence>
<keyword evidence="1" id="KW-0175">Coiled coil</keyword>